<dbReference type="InterPro" id="IPR001680">
    <property type="entry name" value="WD40_rpt"/>
</dbReference>
<dbReference type="GO" id="GO:0080008">
    <property type="term" value="C:Cul4-RING E3 ubiquitin ligase complex"/>
    <property type="evidence" value="ECO:0007669"/>
    <property type="project" value="TreeGrafter"/>
</dbReference>
<dbReference type="SUPFAM" id="SSF50978">
    <property type="entry name" value="WD40 repeat-like"/>
    <property type="match status" value="1"/>
</dbReference>
<dbReference type="InterPro" id="IPR015943">
    <property type="entry name" value="WD40/YVTN_repeat-like_dom_sf"/>
</dbReference>
<comment type="caution">
    <text evidence="6">The sequence shown here is derived from an EMBL/GenBank/DDBJ whole genome shotgun (WGS) entry which is preliminary data.</text>
</comment>
<dbReference type="PANTHER" id="PTHR14588">
    <property type="entry name" value="DDB1- AND CUL4-ASSOCIATED FACTOR 10"/>
    <property type="match status" value="1"/>
</dbReference>
<evidence type="ECO:0000313" key="6">
    <source>
        <dbReference type="EMBL" id="KAK7863782.1"/>
    </source>
</evidence>
<dbReference type="Gene3D" id="2.130.10.10">
    <property type="entry name" value="YVTN repeat-like/Quinoprotein amine dehydrogenase"/>
    <property type="match status" value="1"/>
</dbReference>
<dbReference type="Pfam" id="PF00400">
    <property type="entry name" value="WD40"/>
    <property type="match status" value="3"/>
</dbReference>
<keyword evidence="3" id="KW-0677">Repeat</keyword>
<dbReference type="AlphaFoldDB" id="A0AAN9VJK5"/>
<comment type="similarity">
    <text evidence="1">Belongs to the WD repeat DCAF10 family.</text>
</comment>
<feature type="region of interest" description="Disordered" evidence="5">
    <location>
        <begin position="293"/>
        <end position="356"/>
    </location>
</feature>
<evidence type="ECO:0000313" key="7">
    <source>
        <dbReference type="Proteomes" id="UP001378592"/>
    </source>
</evidence>
<dbReference type="PANTHER" id="PTHR14588:SF2">
    <property type="entry name" value="DDB1- AND CUL4-ASSOCIATED FACTOR 10"/>
    <property type="match status" value="1"/>
</dbReference>
<dbReference type="PROSITE" id="PS50082">
    <property type="entry name" value="WD_REPEATS_2"/>
    <property type="match status" value="2"/>
</dbReference>
<dbReference type="InterPro" id="IPR039085">
    <property type="entry name" value="DCA10"/>
</dbReference>
<dbReference type="PROSITE" id="PS00678">
    <property type="entry name" value="WD_REPEATS_1"/>
    <property type="match status" value="1"/>
</dbReference>
<proteinExistence type="inferred from homology"/>
<dbReference type="Proteomes" id="UP001378592">
    <property type="component" value="Unassembled WGS sequence"/>
</dbReference>
<accession>A0AAN9VJK5</accession>
<evidence type="ECO:0000256" key="4">
    <source>
        <dbReference type="PROSITE-ProRule" id="PRU00221"/>
    </source>
</evidence>
<evidence type="ECO:0000256" key="1">
    <source>
        <dbReference type="ARBA" id="ARBA00005903"/>
    </source>
</evidence>
<dbReference type="InterPro" id="IPR019775">
    <property type="entry name" value="WD40_repeat_CS"/>
</dbReference>
<gene>
    <name evidence="6" type="ORF">R5R35_005399</name>
</gene>
<dbReference type="PROSITE" id="PS50294">
    <property type="entry name" value="WD_REPEATS_REGION"/>
    <property type="match status" value="2"/>
</dbReference>
<evidence type="ECO:0000256" key="3">
    <source>
        <dbReference type="ARBA" id="ARBA00022737"/>
    </source>
</evidence>
<sequence>MSKKVPTLSHPVWFRQRERGKQIPLRYSNAFNKSLNSSISAYQSWIKEENSESVHGGVLTLDFSPDGALLVAGCARNSFLTFDPLSCKLIRTVDNAHESSVTNVKFLDSRTFATGSSDKTVCLWDTRNLKTRLRTFRGHANTIGNIDFSPKNNLLITSGLDGIIYSWDMKESVETEICRKIFESYILLRHRLIVDESKMVISTARGYLILIHDLDLNTLALDEIFGITYMKETVTKPHSIANRRRNRVEIVADFPYPNSFSVISALEVHPEGWSAICRSTCAASEEEWTSVHDIRDTEPSEDPQLQSAAGAEHRVEDGRRCGERGDEAGATGPFRAVSPPPGPSPAPSGALVPASPTRSRASSLVLEPSSFDCRDSSVAQWNPAPFSRIPRLTHCFQEKFDNERYIDNLCISADGRLICSPFISGIRLLTFLPECSEVPVPLSQSVQSRLHEFKTYVSDTEIVVCSKFSPRHSLLAIGCLGGRLGWYQPVL</sequence>
<feature type="compositionally biased region" description="Low complexity" evidence="5">
    <location>
        <begin position="347"/>
        <end position="356"/>
    </location>
</feature>
<evidence type="ECO:0000256" key="5">
    <source>
        <dbReference type="SAM" id="MobiDB-lite"/>
    </source>
</evidence>
<evidence type="ECO:0000256" key="2">
    <source>
        <dbReference type="ARBA" id="ARBA00022574"/>
    </source>
</evidence>
<name>A0AAN9VJK5_9ORTH</name>
<keyword evidence="7" id="KW-1185">Reference proteome</keyword>
<dbReference type="EMBL" id="JAZDUA010000220">
    <property type="protein sequence ID" value="KAK7863782.1"/>
    <property type="molecule type" value="Genomic_DNA"/>
</dbReference>
<keyword evidence="2 4" id="KW-0853">WD repeat</keyword>
<feature type="repeat" description="WD" evidence="4">
    <location>
        <begin position="136"/>
        <end position="177"/>
    </location>
</feature>
<feature type="repeat" description="WD" evidence="4">
    <location>
        <begin position="94"/>
        <end position="134"/>
    </location>
</feature>
<reference evidence="6 7" key="1">
    <citation type="submission" date="2024-03" db="EMBL/GenBank/DDBJ databases">
        <title>The genome assembly and annotation of the cricket Gryllus longicercus Weissman &amp; Gray.</title>
        <authorList>
            <person name="Szrajer S."/>
            <person name="Gray D."/>
            <person name="Ylla G."/>
        </authorList>
    </citation>
    <scope>NUCLEOTIDE SEQUENCE [LARGE SCALE GENOMIC DNA]</scope>
    <source>
        <strain evidence="6">DAG 2021-001</strain>
        <tissue evidence="6">Whole body minus gut</tissue>
    </source>
</reference>
<dbReference type="InterPro" id="IPR036322">
    <property type="entry name" value="WD40_repeat_dom_sf"/>
</dbReference>
<organism evidence="6 7">
    <name type="scientific">Gryllus longicercus</name>
    <dbReference type="NCBI Taxonomy" id="2509291"/>
    <lineage>
        <taxon>Eukaryota</taxon>
        <taxon>Metazoa</taxon>
        <taxon>Ecdysozoa</taxon>
        <taxon>Arthropoda</taxon>
        <taxon>Hexapoda</taxon>
        <taxon>Insecta</taxon>
        <taxon>Pterygota</taxon>
        <taxon>Neoptera</taxon>
        <taxon>Polyneoptera</taxon>
        <taxon>Orthoptera</taxon>
        <taxon>Ensifera</taxon>
        <taxon>Gryllidea</taxon>
        <taxon>Grylloidea</taxon>
        <taxon>Gryllidae</taxon>
        <taxon>Gryllinae</taxon>
        <taxon>Gryllus</taxon>
    </lineage>
</organism>
<feature type="compositionally biased region" description="Basic and acidic residues" evidence="5">
    <location>
        <begin position="311"/>
        <end position="327"/>
    </location>
</feature>
<dbReference type="SMART" id="SM00320">
    <property type="entry name" value="WD40"/>
    <property type="match status" value="4"/>
</dbReference>
<protein>
    <submittedName>
        <fullName evidence="6">Uncharacterized protein</fullName>
    </submittedName>
</protein>